<keyword evidence="2" id="KW-0812">Transmembrane</keyword>
<organism evidence="3 4">
    <name type="scientific">Nitrosomonas marina</name>
    <dbReference type="NCBI Taxonomy" id="917"/>
    <lineage>
        <taxon>Bacteria</taxon>
        <taxon>Pseudomonadati</taxon>
        <taxon>Pseudomonadota</taxon>
        <taxon>Betaproteobacteria</taxon>
        <taxon>Nitrosomonadales</taxon>
        <taxon>Nitrosomonadaceae</taxon>
        <taxon>Nitrosomonas</taxon>
    </lineage>
</organism>
<feature type="transmembrane region" description="Helical" evidence="2">
    <location>
        <begin position="25"/>
        <end position="47"/>
    </location>
</feature>
<keyword evidence="4" id="KW-1185">Reference proteome</keyword>
<dbReference type="EMBL" id="FOIA01000014">
    <property type="protein sequence ID" value="SET16581.1"/>
    <property type="molecule type" value="Genomic_DNA"/>
</dbReference>
<dbReference type="GO" id="GO:0090313">
    <property type="term" value="P:regulation of protein targeting to membrane"/>
    <property type="evidence" value="ECO:0007669"/>
    <property type="project" value="TreeGrafter"/>
</dbReference>
<name>A0A1I0CB22_9PROT</name>
<dbReference type="OrthoDB" id="9757969at2"/>
<dbReference type="InterPro" id="IPR052894">
    <property type="entry name" value="AsmA-related"/>
</dbReference>
<dbReference type="InterPro" id="IPR036737">
    <property type="entry name" value="OmpA-like_sf"/>
</dbReference>
<dbReference type="RefSeq" id="WP_090658332.1">
    <property type="nucleotide sequence ID" value="NZ_FOIA01000014.1"/>
</dbReference>
<evidence type="ECO:0000313" key="3">
    <source>
        <dbReference type="EMBL" id="SET16581.1"/>
    </source>
</evidence>
<gene>
    <name evidence="3" type="ORF">SAMN05216326_1144</name>
</gene>
<feature type="region of interest" description="Disordered" evidence="1">
    <location>
        <begin position="409"/>
        <end position="438"/>
    </location>
</feature>
<evidence type="ECO:0008006" key="5">
    <source>
        <dbReference type="Google" id="ProtNLM"/>
    </source>
</evidence>
<evidence type="ECO:0000313" key="4">
    <source>
        <dbReference type="Proteomes" id="UP000199345"/>
    </source>
</evidence>
<dbReference type="PANTHER" id="PTHR30441:SF8">
    <property type="entry name" value="DUF748 DOMAIN-CONTAINING PROTEIN"/>
    <property type="match status" value="1"/>
</dbReference>
<dbReference type="Proteomes" id="UP000199345">
    <property type="component" value="Unassembled WGS sequence"/>
</dbReference>
<reference evidence="4" key="1">
    <citation type="submission" date="2016-10" db="EMBL/GenBank/DDBJ databases">
        <authorList>
            <person name="Varghese N."/>
            <person name="Submissions S."/>
        </authorList>
    </citation>
    <scope>NUCLEOTIDE SEQUENCE [LARGE SCALE GENOMIC DNA]</scope>
    <source>
        <strain evidence="4">Nm71</strain>
    </source>
</reference>
<dbReference type="PANTHER" id="PTHR30441">
    <property type="entry name" value="DUF748 DOMAIN-CONTAINING PROTEIN"/>
    <property type="match status" value="1"/>
</dbReference>
<evidence type="ECO:0000256" key="2">
    <source>
        <dbReference type="SAM" id="Phobius"/>
    </source>
</evidence>
<sequence>MKNVRHQAQQQIQASGTRFKTWKRLGIGLSVLIGTIALFGVLGYYWLPGYAKSKLELQLAELLDRPVSVRSIEIKPYTLELFVHGLHIGERADSVDASETFVSFNTLHIDISSKSITQRAPVISTVMLDMPHVRLVREGEHLFNFSDLIEKFLQLPDDEEESAALFSISNIVLKNGHIEWVDRFKQNHQEITEVNFAVPFVANLDKVKDSWVEPHFSASVNGAPLKLDGKLRPFANKREATLTFKVGDIDITRIDEYVPLPVGISLKSGYFDSDLMLSFTQSGDGMPEITLSGQTELRQVVVENESVQIPYQLNLGALHFDLNRFDVTGRDPSPVVLSLSDIAVQPVSSQSKNSEATVSLLKITVNSVVELANQTLALKNVAIDGLRGRIHREADGGIDLARYLKSSNSNADLSAPANESEYKQKISVPKPRKKPSDEAYQAWQLANQKDMRPDEMLQAGISVPFPGRKPAYEAWLELAGQAAKESNSKNKQTKEKAGSWAVQIEQFRLNNAAIYFADLTLDDVAPMVVEPLNLTAKNIDIRGNKPLDLKLSARVNEDGVIETEGQLSWSPPTADLNLNLQMVDLVSLQGWVADTLSVLLTSGDISFQGVVRAEDEPLKVVVSGQSRLGNFNVIDQGSARDLVRWKYLDIDNLDFVNNPLKINVDTVKIGNFFARVMLLPDGELNLKQIVRQEKKQVSGDEQIQSTAEKKDDSKPMPLRIGKIMLQNGDVDFHDRFVKPNYHANLTGLTGQIGPIHAERSGSVDIKGRIDGNAPLQIQGDIEPLGSELLLDIVARAKEIDLPPFSPYSGKYVGYTIEKGKLSVDVHYHVEKGTLTAENNVFLDQFTLGKRVDSEEAISAPLELAIALLKNRRGEIDIHLPIKGSIDDPQFSLGGIILDAFINLITRAVTAPFALLGTMLGDGEELSEIDFTPGFAIINPEAESRLQALSDVLKDRPALRLEIAGHVDPVKDREGLKQAILQRQIKARKLSADAKKGKAGGSLTDVVLTPEEYSKYLEIVYKESDFEKPTNFLGLTKSLPDEDMEQLLITNIQASDDDMQELAQDRALAAQNWLMKKGDISGDRLFVLGIQKNIASENGEGHRVEFILK</sequence>
<dbReference type="AlphaFoldDB" id="A0A1I0CB22"/>
<accession>A0A1I0CB22</accession>
<keyword evidence="2" id="KW-0472">Membrane</keyword>
<dbReference type="GO" id="GO:0005886">
    <property type="term" value="C:plasma membrane"/>
    <property type="evidence" value="ECO:0007669"/>
    <property type="project" value="TreeGrafter"/>
</dbReference>
<protein>
    <recommendedName>
        <fullName evidence="5">OmpA family protein</fullName>
    </recommendedName>
</protein>
<evidence type="ECO:0000256" key="1">
    <source>
        <dbReference type="SAM" id="MobiDB-lite"/>
    </source>
</evidence>
<dbReference type="InterPro" id="IPR008023">
    <property type="entry name" value="DUF748"/>
</dbReference>
<proteinExistence type="predicted"/>
<dbReference type="Pfam" id="PF05359">
    <property type="entry name" value="DUF748"/>
    <property type="match status" value="1"/>
</dbReference>
<dbReference type="Gene3D" id="3.30.1330.60">
    <property type="entry name" value="OmpA-like domain"/>
    <property type="match status" value="1"/>
</dbReference>
<keyword evidence="2" id="KW-1133">Transmembrane helix</keyword>